<dbReference type="VEuPathDB" id="FungiDB:PTTG_27236"/>
<dbReference type="Proteomes" id="UP000005240">
    <property type="component" value="Unassembled WGS sequence"/>
</dbReference>
<reference evidence="2" key="2">
    <citation type="submission" date="2016-05" db="EMBL/GenBank/DDBJ databases">
        <title>Comparative analysis highlights variable genome content of wheat rusts and divergence of the mating loci.</title>
        <authorList>
            <person name="Cuomo C.A."/>
            <person name="Bakkeren G."/>
            <person name="Szabo L."/>
            <person name="Khalil H."/>
            <person name="Joly D."/>
            <person name="Goldberg J."/>
            <person name="Young S."/>
            <person name="Zeng Q."/>
            <person name="Fellers J."/>
        </authorList>
    </citation>
    <scope>NUCLEOTIDE SEQUENCE [LARGE SCALE GENOMIC DNA]</scope>
    <source>
        <strain evidence="2">1-1 BBBD Race 1</strain>
    </source>
</reference>
<accession>A0A180GLX2</accession>
<feature type="compositionally biased region" description="Acidic residues" evidence="1">
    <location>
        <begin position="55"/>
        <end position="65"/>
    </location>
</feature>
<reference evidence="3" key="4">
    <citation type="submission" date="2025-05" db="UniProtKB">
        <authorList>
            <consortium name="EnsemblFungi"/>
        </authorList>
    </citation>
    <scope>IDENTIFICATION</scope>
    <source>
        <strain evidence="3">isolate 1-1 / race 1 (BBBD)</strain>
    </source>
</reference>
<feature type="region of interest" description="Disordered" evidence="1">
    <location>
        <begin position="49"/>
        <end position="98"/>
    </location>
</feature>
<dbReference type="EMBL" id="ADAS02000048">
    <property type="protein sequence ID" value="OAV93645.1"/>
    <property type="molecule type" value="Genomic_DNA"/>
</dbReference>
<evidence type="ECO:0000313" key="3">
    <source>
        <dbReference type="EnsemblFungi" id="PTTG_27236-t43_1-p1"/>
    </source>
</evidence>
<dbReference type="AlphaFoldDB" id="A0A180GLX2"/>
<gene>
    <name evidence="2" type="ORF">PTTG_27236</name>
</gene>
<keyword evidence="4" id="KW-1185">Reference proteome</keyword>
<evidence type="ECO:0000313" key="4">
    <source>
        <dbReference type="Proteomes" id="UP000005240"/>
    </source>
</evidence>
<dbReference type="EnsemblFungi" id="PTTG_27236-t43_1">
    <property type="protein sequence ID" value="PTTG_27236-t43_1-p1"/>
    <property type="gene ID" value="PTTG_27236"/>
</dbReference>
<sequence length="114" mass="12173">MPVRHSLTDCKVNLDRAPAPPADGKTYTPAECEGMTANQRLFVAAHPNFWKTAPDDESDDDEEEPALPTGSGARQMDAPPPGAFPGEKAQDAATAAATKQIRKLKVEADPMDVD</sequence>
<proteinExistence type="predicted"/>
<feature type="region of interest" description="Disordered" evidence="1">
    <location>
        <begin position="1"/>
        <end position="29"/>
    </location>
</feature>
<reference evidence="2" key="1">
    <citation type="submission" date="2009-11" db="EMBL/GenBank/DDBJ databases">
        <authorList>
            <consortium name="The Broad Institute Genome Sequencing Platform"/>
            <person name="Ward D."/>
            <person name="Feldgarden M."/>
            <person name="Earl A."/>
            <person name="Young S.K."/>
            <person name="Zeng Q."/>
            <person name="Koehrsen M."/>
            <person name="Alvarado L."/>
            <person name="Berlin A."/>
            <person name="Bochicchio J."/>
            <person name="Borenstein D."/>
            <person name="Chapman S.B."/>
            <person name="Chen Z."/>
            <person name="Engels R."/>
            <person name="Freedman E."/>
            <person name="Gellesch M."/>
            <person name="Goldberg J."/>
            <person name="Griggs A."/>
            <person name="Gujja S."/>
            <person name="Heilman E."/>
            <person name="Heiman D."/>
            <person name="Hepburn T."/>
            <person name="Howarth C."/>
            <person name="Jen D."/>
            <person name="Larson L."/>
            <person name="Lewis B."/>
            <person name="Mehta T."/>
            <person name="Park D."/>
            <person name="Pearson M."/>
            <person name="Roberts A."/>
            <person name="Saif S."/>
            <person name="Shea T."/>
            <person name="Shenoy N."/>
            <person name="Sisk P."/>
            <person name="Stolte C."/>
            <person name="Sykes S."/>
            <person name="Thomson T."/>
            <person name="Walk T."/>
            <person name="White J."/>
            <person name="Yandava C."/>
            <person name="Izard J."/>
            <person name="Baranova O.V."/>
            <person name="Blanton J.M."/>
            <person name="Tanner A.C."/>
            <person name="Dewhirst F.E."/>
            <person name="Haas B."/>
            <person name="Nusbaum C."/>
            <person name="Birren B."/>
        </authorList>
    </citation>
    <scope>NUCLEOTIDE SEQUENCE [LARGE SCALE GENOMIC DNA]</scope>
    <source>
        <strain evidence="2">1-1 BBBD Race 1</strain>
    </source>
</reference>
<evidence type="ECO:0000256" key="1">
    <source>
        <dbReference type="SAM" id="MobiDB-lite"/>
    </source>
</evidence>
<name>A0A180GLX2_PUCT1</name>
<protein>
    <submittedName>
        <fullName evidence="2 3">Uncharacterized protein</fullName>
    </submittedName>
</protein>
<feature type="compositionally biased region" description="Basic and acidic residues" evidence="1">
    <location>
        <begin position="1"/>
        <end position="14"/>
    </location>
</feature>
<reference evidence="3 4" key="3">
    <citation type="journal article" date="2017" name="G3 (Bethesda)">
        <title>Comparative analysis highlights variable genome content of wheat rusts and divergence of the mating loci.</title>
        <authorList>
            <person name="Cuomo C.A."/>
            <person name="Bakkeren G."/>
            <person name="Khalil H.B."/>
            <person name="Panwar V."/>
            <person name="Joly D."/>
            <person name="Linning R."/>
            <person name="Sakthikumar S."/>
            <person name="Song X."/>
            <person name="Adiconis X."/>
            <person name="Fan L."/>
            <person name="Goldberg J.M."/>
            <person name="Levin J.Z."/>
            <person name="Young S."/>
            <person name="Zeng Q."/>
            <person name="Anikster Y."/>
            <person name="Bruce M."/>
            <person name="Wang M."/>
            <person name="Yin C."/>
            <person name="McCallum B."/>
            <person name="Szabo L.J."/>
            <person name="Hulbert S."/>
            <person name="Chen X."/>
            <person name="Fellers J.P."/>
        </authorList>
    </citation>
    <scope>NUCLEOTIDE SEQUENCE</scope>
    <source>
        <strain evidence="4">Isolate 1-1 / race 1 (BBBD)</strain>
        <strain evidence="3">isolate 1-1 / race 1 (BBBD)</strain>
    </source>
</reference>
<evidence type="ECO:0000313" key="2">
    <source>
        <dbReference type="EMBL" id="OAV93645.1"/>
    </source>
</evidence>
<organism evidence="2">
    <name type="scientific">Puccinia triticina (isolate 1-1 / race 1 (BBBD))</name>
    <name type="common">Brown leaf rust fungus</name>
    <dbReference type="NCBI Taxonomy" id="630390"/>
    <lineage>
        <taxon>Eukaryota</taxon>
        <taxon>Fungi</taxon>
        <taxon>Dikarya</taxon>
        <taxon>Basidiomycota</taxon>
        <taxon>Pucciniomycotina</taxon>
        <taxon>Pucciniomycetes</taxon>
        <taxon>Pucciniales</taxon>
        <taxon>Pucciniaceae</taxon>
        <taxon>Puccinia</taxon>
    </lineage>
</organism>